<dbReference type="Proteomes" id="UP000650467">
    <property type="component" value="Unassembled WGS sequence"/>
</dbReference>
<comment type="caution">
    <text evidence="1">The sequence shown here is derived from an EMBL/GenBank/DDBJ whole genome shotgun (WGS) entry which is preliminary data.</text>
</comment>
<protein>
    <recommendedName>
        <fullName evidence="3">Flagellar associated protein</fullName>
    </recommendedName>
</protein>
<reference evidence="1" key="1">
    <citation type="journal article" date="2020" name="bioRxiv">
        <title>Comparative genomics of Chlamydomonas.</title>
        <authorList>
            <person name="Craig R.J."/>
            <person name="Hasan A.R."/>
            <person name="Ness R.W."/>
            <person name="Keightley P.D."/>
        </authorList>
    </citation>
    <scope>NUCLEOTIDE SEQUENCE</scope>
    <source>
        <strain evidence="1">SAG 7.73</strain>
    </source>
</reference>
<dbReference type="AlphaFoldDB" id="A0A835VTK5"/>
<organism evidence="1 2">
    <name type="scientific">Chlamydomonas incerta</name>
    <dbReference type="NCBI Taxonomy" id="51695"/>
    <lineage>
        <taxon>Eukaryota</taxon>
        <taxon>Viridiplantae</taxon>
        <taxon>Chlorophyta</taxon>
        <taxon>core chlorophytes</taxon>
        <taxon>Chlorophyceae</taxon>
        <taxon>CS clade</taxon>
        <taxon>Chlamydomonadales</taxon>
        <taxon>Chlamydomonadaceae</taxon>
        <taxon>Chlamydomonas</taxon>
    </lineage>
</organism>
<evidence type="ECO:0008006" key="3">
    <source>
        <dbReference type="Google" id="ProtNLM"/>
    </source>
</evidence>
<gene>
    <name evidence="1" type="ORF">HXX76_014233</name>
</gene>
<sequence length="182" mass="19459">MAEKLISVAKKEGGKKGVDIVGMSDMGGVKYFNVVLESANGDLTLMDAVLEGFNAPVDEAAEERKGGASGLGKMLLSAGDKTVALLCHIPKVLQEEKPDVKATEWMDKLVAAAGGKVAKREDGEEVIKVLLEGDAENGHFPLKMRDAAQTAGFAFLREKKLIPDVDSDDDYIPDPESVGIEW</sequence>
<dbReference type="EMBL" id="JAEHOC010000061">
    <property type="protein sequence ID" value="KAG2424811.1"/>
    <property type="molecule type" value="Genomic_DNA"/>
</dbReference>
<evidence type="ECO:0000313" key="2">
    <source>
        <dbReference type="Proteomes" id="UP000650467"/>
    </source>
</evidence>
<keyword evidence="2" id="KW-1185">Reference proteome</keyword>
<accession>A0A835VTK5</accession>
<dbReference type="OrthoDB" id="249703at2759"/>
<proteinExistence type="predicted"/>
<evidence type="ECO:0000313" key="1">
    <source>
        <dbReference type="EMBL" id="KAG2424811.1"/>
    </source>
</evidence>
<name>A0A835VTK5_CHLIN</name>